<evidence type="ECO:0000256" key="2">
    <source>
        <dbReference type="ARBA" id="ARBA00022679"/>
    </source>
</evidence>
<evidence type="ECO:0000256" key="1">
    <source>
        <dbReference type="ARBA" id="ARBA00022603"/>
    </source>
</evidence>
<keyword evidence="1 3" id="KW-0489">Methyltransferase</keyword>
<organism evidence="3 4">
    <name type="scientific">Anaeromyxobacter oryzae</name>
    <dbReference type="NCBI Taxonomy" id="2918170"/>
    <lineage>
        <taxon>Bacteria</taxon>
        <taxon>Pseudomonadati</taxon>
        <taxon>Myxococcota</taxon>
        <taxon>Myxococcia</taxon>
        <taxon>Myxococcales</taxon>
        <taxon>Cystobacterineae</taxon>
        <taxon>Anaeromyxobacteraceae</taxon>
        <taxon>Anaeromyxobacter</taxon>
    </lineage>
</organism>
<dbReference type="PANTHER" id="PTHR43542:SF1">
    <property type="entry name" value="METHYLTRANSFERASE"/>
    <property type="match status" value="1"/>
</dbReference>
<dbReference type="CDD" id="cd02440">
    <property type="entry name" value="AdoMet_MTases"/>
    <property type="match status" value="1"/>
</dbReference>
<gene>
    <name evidence="3" type="ORF">AMOR_56030</name>
</gene>
<protein>
    <submittedName>
        <fullName evidence="3">Methyltransferase</fullName>
    </submittedName>
</protein>
<sequence>MTTRIIAGTARGRHLAVPPGVATRPTSDKVRGAVFNVLGQFFEGGDVLDLYAGTGALALEALSRGCARAVCVEADRRAAGIVARNAEACGFGERVEVVLGRVPEALGRLARGRFALAFVDPPYAEGPETALAALGPLLAPGARAVAEHDARRPPPDRLGSLALVDRRTYGGTGISIYQRE</sequence>
<name>A0ABM7X479_9BACT</name>
<dbReference type="Gene3D" id="3.40.50.150">
    <property type="entry name" value="Vaccinia Virus protein VP39"/>
    <property type="match status" value="1"/>
</dbReference>
<dbReference type="GO" id="GO:0008168">
    <property type="term" value="F:methyltransferase activity"/>
    <property type="evidence" value="ECO:0007669"/>
    <property type="project" value="UniProtKB-KW"/>
</dbReference>
<keyword evidence="4" id="KW-1185">Reference proteome</keyword>
<evidence type="ECO:0000313" key="3">
    <source>
        <dbReference type="EMBL" id="BDG06607.1"/>
    </source>
</evidence>
<dbReference type="RefSeq" id="WP_248356998.1">
    <property type="nucleotide sequence ID" value="NZ_AP025591.1"/>
</dbReference>
<dbReference type="InterPro" id="IPR004398">
    <property type="entry name" value="RNA_MeTrfase_RsmD"/>
</dbReference>
<dbReference type="InterPro" id="IPR029063">
    <property type="entry name" value="SAM-dependent_MTases_sf"/>
</dbReference>
<accession>A0ABM7X479</accession>
<dbReference type="Proteomes" id="UP001162891">
    <property type="component" value="Chromosome"/>
</dbReference>
<proteinExistence type="predicted"/>
<dbReference type="PANTHER" id="PTHR43542">
    <property type="entry name" value="METHYLTRANSFERASE"/>
    <property type="match status" value="1"/>
</dbReference>
<dbReference type="NCBIfam" id="TIGR00095">
    <property type="entry name" value="16S rRNA (guanine(966)-N(2))-methyltransferase RsmD"/>
    <property type="match status" value="1"/>
</dbReference>
<dbReference type="EMBL" id="AP025591">
    <property type="protein sequence ID" value="BDG06607.1"/>
    <property type="molecule type" value="Genomic_DNA"/>
</dbReference>
<reference evidence="4" key="1">
    <citation type="journal article" date="2022" name="Int. J. Syst. Evol. Microbiol.">
        <title>Anaeromyxobacter oryzae sp. nov., Anaeromyxobacter diazotrophicus sp. nov. and Anaeromyxobacter paludicola sp. nov., isolated from paddy soils.</title>
        <authorList>
            <person name="Itoh H."/>
            <person name="Xu Z."/>
            <person name="Mise K."/>
            <person name="Masuda Y."/>
            <person name="Ushijima N."/>
            <person name="Hayakawa C."/>
            <person name="Shiratori Y."/>
            <person name="Senoo K."/>
        </authorList>
    </citation>
    <scope>NUCLEOTIDE SEQUENCE [LARGE SCALE GENOMIC DNA]</scope>
    <source>
        <strain evidence="4">Red232</strain>
    </source>
</reference>
<dbReference type="GO" id="GO:0032259">
    <property type="term" value="P:methylation"/>
    <property type="evidence" value="ECO:0007669"/>
    <property type="project" value="UniProtKB-KW"/>
</dbReference>
<dbReference type="Pfam" id="PF03602">
    <property type="entry name" value="Cons_hypoth95"/>
    <property type="match status" value="1"/>
</dbReference>
<dbReference type="PIRSF" id="PIRSF004553">
    <property type="entry name" value="CHP00095"/>
    <property type="match status" value="1"/>
</dbReference>
<evidence type="ECO:0000313" key="4">
    <source>
        <dbReference type="Proteomes" id="UP001162891"/>
    </source>
</evidence>
<dbReference type="SUPFAM" id="SSF53335">
    <property type="entry name" value="S-adenosyl-L-methionine-dependent methyltransferases"/>
    <property type="match status" value="1"/>
</dbReference>
<keyword evidence="2" id="KW-0808">Transferase</keyword>